<proteinExistence type="predicted"/>
<organism evidence="1 2">
    <name type="scientific">Phytohabitans houttuyneae</name>
    <dbReference type="NCBI Taxonomy" id="1076126"/>
    <lineage>
        <taxon>Bacteria</taxon>
        <taxon>Bacillati</taxon>
        <taxon>Actinomycetota</taxon>
        <taxon>Actinomycetes</taxon>
        <taxon>Micromonosporales</taxon>
        <taxon>Micromonosporaceae</taxon>
    </lineage>
</organism>
<reference evidence="1 2" key="2">
    <citation type="submission" date="2020-03" db="EMBL/GenBank/DDBJ databases">
        <authorList>
            <person name="Ichikawa N."/>
            <person name="Kimura A."/>
            <person name="Kitahashi Y."/>
            <person name="Uohara A."/>
        </authorList>
    </citation>
    <scope>NUCLEOTIDE SEQUENCE [LARGE SCALE GENOMIC DNA]</scope>
    <source>
        <strain evidence="1 2">NBRC 108639</strain>
    </source>
</reference>
<protein>
    <recommendedName>
        <fullName evidence="3">Sulfotransferase domain-containing protein</fullName>
    </recommendedName>
</protein>
<accession>A0A6V8KJ09</accession>
<evidence type="ECO:0008006" key="3">
    <source>
        <dbReference type="Google" id="ProtNLM"/>
    </source>
</evidence>
<dbReference type="InterPro" id="IPR027417">
    <property type="entry name" value="P-loop_NTPase"/>
</dbReference>
<evidence type="ECO:0000313" key="1">
    <source>
        <dbReference type="EMBL" id="GFJ82431.1"/>
    </source>
</evidence>
<gene>
    <name evidence="1" type="ORF">Phou_066110</name>
</gene>
<dbReference type="AlphaFoldDB" id="A0A6V8KJ09"/>
<dbReference type="Proteomes" id="UP000482800">
    <property type="component" value="Unassembled WGS sequence"/>
</dbReference>
<reference evidence="1 2" key="1">
    <citation type="submission" date="2020-03" db="EMBL/GenBank/DDBJ databases">
        <title>Whole genome shotgun sequence of Phytohabitans houttuyneae NBRC 108639.</title>
        <authorList>
            <person name="Komaki H."/>
            <person name="Tamura T."/>
        </authorList>
    </citation>
    <scope>NUCLEOTIDE SEQUENCE [LARGE SCALE GENOMIC DNA]</scope>
    <source>
        <strain evidence="1 2">NBRC 108639</strain>
    </source>
</reference>
<dbReference type="Gene3D" id="3.40.50.300">
    <property type="entry name" value="P-loop containing nucleotide triphosphate hydrolases"/>
    <property type="match status" value="2"/>
</dbReference>
<dbReference type="Pfam" id="PF13469">
    <property type="entry name" value="Sulfotransfer_3"/>
    <property type="match status" value="1"/>
</dbReference>
<evidence type="ECO:0000313" key="2">
    <source>
        <dbReference type="Proteomes" id="UP000482800"/>
    </source>
</evidence>
<dbReference type="SUPFAM" id="SSF52540">
    <property type="entry name" value="P-loop containing nucleoside triphosphate hydrolases"/>
    <property type="match status" value="1"/>
</dbReference>
<dbReference type="EMBL" id="BLPF01000002">
    <property type="protein sequence ID" value="GFJ82431.1"/>
    <property type="molecule type" value="Genomic_DNA"/>
</dbReference>
<keyword evidence="2" id="KW-1185">Reference proteome</keyword>
<sequence>MRPLTWIASRPQSGSTPVLGLVAGYLLDAPPAEVSPEDLLAAAPDLVTLFSWGRTVPLDEARPSVVKTTFPPAAEVLDPYREATGRIVYVVRDPRDLIARLGARSGSAGETWTSHVREWTVPERVARHFPNVDAICAVRFEDANRDPVATLSEIVRFLGVADEVDGDRVRRAVENWTRETLRPTVLGEAPALPGIWAFRDLAPPRPAAPKGDPPSRRDVEAEYQRCVRDDEEFGTLARRFGY</sequence>
<comment type="caution">
    <text evidence="1">The sequence shown here is derived from an EMBL/GenBank/DDBJ whole genome shotgun (WGS) entry which is preliminary data.</text>
</comment>
<dbReference type="RefSeq" id="WP_173062949.1">
    <property type="nucleotide sequence ID" value="NZ_BAABGO010000058.1"/>
</dbReference>
<name>A0A6V8KJ09_9ACTN</name>